<dbReference type="PANTHER" id="PTHR11668">
    <property type="entry name" value="SERINE/THREONINE PROTEIN PHOSPHATASE"/>
    <property type="match status" value="1"/>
</dbReference>
<dbReference type="Proteomes" id="UP001142055">
    <property type="component" value="Chromosome 3"/>
</dbReference>
<evidence type="ECO:0000313" key="4">
    <source>
        <dbReference type="Proteomes" id="UP001142055"/>
    </source>
</evidence>
<feature type="region of interest" description="Disordered" evidence="1">
    <location>
        <begin position="1"/>
        <end position="39"/>
    </location>
</feature>
<dbReference type="InterPro" id="IPR050341">
    <property type="entry name" value="PP1_catalytic_subunit"/>
</dbReference>
<dbReference type="Pfam" id="PF00149">
    <property type="entry name" value="Metallophos"/>
    <property type="match status" value="1"/>
</dbReference>
<feature type="compositionally biased region" description="Basic and acidic residues" evidence="1">
    <location>
        <begin position="859"/>
        <end position="875"/>
    </location>
</feature>
<evidence type="ECO:0000313" key="3">
    <source>
        <dbReference type="EMBL" id="KAJ6217709.1"/>
    </source>
</evidence>
<sequence length="1012" mass="115215">MSNKTPKSQSPKRSKSGSKSKTSIGIGTEKKKDRSSRRKHISTVNMFDHLCDCIVTLIYCPEHQKIAIRNTRRENILWAPFLPLSETMSWTDGTEEAVQIATEPQDNEVESSQNNAQPKYDTEYFEVTQIQTPSVNHINRVVQLITLKHSAYKCCKKTRQLEWIPLDTLAKKVSQQPEPYNNHWGPELQMWCVQLQRRLNESKLSNNSNKKYRIYRELTLNDALCFYSKAMRNSAEHKATKGLHFKIEHAIELYENFLRHCYPSVYMYFESFRIYMIKYRFDVKEGTQRNVEEDETTQLKQLTVLYELIRSMGKHDYIEFHHLLIALVVMDPTCKDKCEARIRMLFRHYGAGKDHFTETTLQRLVNDMAESADSANKLNIAQVLKMFSVTTAEKITFTVFYKAIMNQSVSVSHLLRFSRSVLAQVSPQFGHKVDQKRKKNSNANVNVSSKSVSSVGGKQCFACSKKNYEYGIHAVTIDTLGRCSNPRIITEALHIDSYYPEKRKYSLEFTFSDSTIGNVCRDLVKAFNRSREQRNTAIGLLSGSAEDLLKYLSKLCQHLGNILKVEPKLIKLNGPAIVIGDLHGNLNDLLSIETALFPSFPVIPENIIFLGNYTGDFPYGVECLIYLFALKVIEPNKVFILRGNAERRFKATKTFRRECINKYGRVNGDHVFEAFDEIFATLPIAIILDETILCVSSGIPHGNKRITDLNNLPKSIVNVQKEAPMVYEILTRYPLSSNATRLKAKSLMGEFMGERDGDSTLYIAQQSDTTFTDYNSRSYSECLKSGIKSVDPTQLKVPSMRIRSAGQLSHLLSSPITSYDRPSVISAQTQGSKRSAGNKPKTLKRIQSIPSITKKRKSRESLHKTQRNVKVEEKFQFQSNSSGSISMKHGNVPNKSSETFGKHRRKSSIGNLEINEAETFDGKSFHDFMSFNHLQYLIRGSSLCKLGFKATFNNRCLSVISCSNLSDSKNEAAVILVNREMARIRVINLTMTDSSAVEFNSNSTLGQHYKSK</sequence>
<comment type="caution">
    <text evidence="3">The sequence shown here is derived from an EMBL/GenBank/DDBJ whole genome shotgun (WGS) entry which is preliminary data.</text>
</comment>
<dbReference type="InterPro" id="IPR006186">
    <property type="entry name" value="Ser/Thr-sp_prot-phosphatase"/>
</dbReference>
<dbReference type="InterPro" id="IPR004843">
    <property type="entry name" value="Calcineurin-like_PHP"/>
</dbReference>
<reference evidence="3" key="1">
    <citation type="submission" date="2022-12" db="EMBL/GenBank/DDBJ databases">
        <title>Genome assemblies of Blomia tropicalis.</title>
        <authorList>
            <person name="Cui Y."/>
        </authorList>
    </citation>
    <scope>NUCLEOTIDE SEQUENCE</scope>
    <source>
        <tissue evidence="3">Adult mites</tissue>
    </source>
</reference>
<dbReference type="EMBL" id="JAPWDV010000003">
    <property type="protein sequence ID" value="KAJ6217709.1"/>
    <property type="molecule type" value="Genomic_DNA"/>
</dbReference>
<dbReference type="GO" id="GO:0005737">
    <property type="term" value="C:cytoplasm"/>
    <property type="evidence" value="ECO:0007669"/>
    <property type="project" value="TreeGrafter"/>
</dbReference>
<dbReference type="GO" id="GO:0004722">
    <property type="term" value="F:protein serine/threonine phosphatase activity"/>
    <property type="evidence" value="ECO:0007669"/>
    <property type="project" value="TreeGrafter"/>
</dbReference>
<dbReference type="SUPFAM" id="SSF56300">
    <property type="entry name" value="Metallo-dependent phosphatases"/>
    <property type="match status" value="2"/>
</dbReference>
<evidence type="ECO:0000256" key="1">
    <source>
        <dbReference type="SAM" id="MobiDB-lite"/>
    </source>
</evidence>
<dbReference type="GO" id="GO:0005634">
    <property type="term" value="C:nucleus"/>
    <property type="evidence" value="ECO:0007669"/>
    <property type="project" value="TreeGrafter"/>
</dbReference>
<dbReference type="SMART" id="SM00156">
    <property type="entry name" value="PP2Ac"/>
    <property type="match status" value="1"/>
</dbReference>
<organism evidence="3 4">
    <name type="scientific">Blomia tropicalis</name>
    <name type="common">Mite</name>
    <dbReference type="NCBI Taxonomy" id="40697"/>
    <lineage>
        <taxon>Eukaryota</taxon>
        <taxon>Metazoa</taxon>
        <taxon>Ecdysozoa</taxon>
        <taxon>Arthropoda</taxon>
        <taxon>Chelicerata</taxon>
        <taxon>Arachnida</taxon>
        <taxon>Acari</taxon>
        <taxon>Acariformes</taxon>
        <taxon>Sarcoptiformes</taxon>
        <taxon>Astigmata</taxon>
        <taxon>Glycyphagoidea</taxon>
        <taxon>Echimyopodidae</taxon>
        <taxon>Blomia</taxon>
    </lineage>
</organism>
<proteinExistence type="predicted"/>
<accession>A0A9Q0M263</accession>
<dbReference type="PANTHER" id="PTHR11668:SF496">
    <property type="entry name" value="SERINE_THREONINE-PROTEIN PHOSPHATASE"/>
    <property type="match status" value="1"/>
</dbReference>
<dbReference type="PRINTS" id="PR00114">
    <property type="entry name" value="STPHPHTASE"/>
</dbReference>
<evidence type="ECO:0000259" key="2">
    <source>
        <dbReference type="SMART" id="SM00156"/>
    </source>
</evidence>
<gene>
    <name evidence="3" type="ORF">RDWZM_008866</name>
</gene>
<feature type="compositionally biased region" description="Polar residues" evidence="1">
    <location>
        <begin position="825"/>
        <end position="835"/>
    </location>
</feature>
<keyword evidence="4" id="KW-1185">Reference proteome</keyword>
<feature type="region of interest" description="Disordered" evidence="1">
    <location>
        <begin position="822"/>
        <end position="904"/>
    </location>
</feature>
<dbReference type="AlphaFoldDB" id="A0A9Q0M263"/>
<feature type="compositionally biased region" description="Polar residues" evidence="1">
    <location>
        <begin position="876"/>
        <end position="885"/>
    </location>
</feature>
<protein>
    <recommendedName>
        <fullName evidence="2">Serine/threonine specific protein phosphatases domain-containing protein</fullName>
    </recommendedName>
</protein>
<dbReference type="Gene3D" id="3.60.21.10">
    <property type="match status" value="2"/>
</dbReference>
<feature type="domain" description="Serine/threonine specific protein phosphatases" evidence="2">
    <location>
        <begin position="550"/>
        <end position="991"/>
    </location>
</feature>
<dbReference type="InterPro" id="IPR029052">
    <property type="entry name" value="Metallo-depent_PP-like"/>
</dbReference>
<name>A0A9Q0M263_BLOTA</name>